<gene>
    <name evidence="2" type="ORF">GIW81_04655</name>
</gene>
<dbReference type="InterPro" id="IPR015943">
    <property type="entry name" value="WD40/YVTN_repeat-like_dom_sf"/>
</dbReference>
<evidence type="ECO:0000256" key="1">
    <source>
        <dbReference type="SAM" id="SignalP"/>
    </source>
</evidence>
<organism evidence="2 3">
    <name type="scientific">Hyphomicrobium album</name>
    <dbReference type="NCBI Taxonomy" id="2665159"/>
    <lineage>
        <taxon>Bacteria</taxon>
        <taxon>Pseudomonadati</taxon>
        <taxon>Pseudomonadota</taxon>
        <taxon>Alphaproteobacteria</taxon>
        <taxon>Hyphomicrobiales</taxon>
        <taxon>Hyphomicrobiaceae</taxon>
        <taxon>Hyphomicrobium</taxon>
    </lineage>
</organism>
<proteinExistence type="predicted"/>
<sequence>MAIDRRHFLIGSTLSLAAASASNAFAGVLDEDADTGVAPGDLVAACRRPDGSYSVVVLSLDGMVLRELPLEGRGHDIALDRTSGQAVVFARRPGSFALAFDIGDRREPVLFTTPANRHFYGHGTFSRDGRLLYATEHDNETRAGLIGVYDATGGYKRVGEFPTYGIGPHEAILLADGKTLAVANGGIETHIETGREKLNLSSMQPSLAFVDSTTGRLVSQHMQRADIHKLSIRHLVQDGKGAVWFGCQWEGGDAETPELIGCAGIDKPLRIIEPATPMGSTLAGYIGAVALSPDGRLIAASAPRAGRIVYVDTEKFAIAGETLLVDSCGITGAPRSGFVMTSGLGVVQTDQPDHTHLTTATFPGRSFDNHLRILG</sequence>
<dbReference type="Proteomes" id="UP000440694">
    <property type="component" value="Unassembled WGS sequence"/>
</dbReference>
<reference evidence="2 3" key="1">
    <citation type="submission" date="2019-11" db="EMBL/GenBank/DDBJ databases">
        <title>Identification of a novel strain.</title>
        <authorList>
            <person name="Xu Q."/>
            <person name="Wang G."/>
        </authorList>
    </citation>
    <scope>NUCLEOTIDE SEQUENCE [LARGE SCALE GENOMIC DNA]</scope>
    <source>
        <strain evidence="3">xq</strain>
    </source>
</reference>
<dbReference type="AlphaFoldDB" id="A0A6I3KGX2"/>
<dbReference type="PIRSF" id="PIRSF028101">
    <property type="entry name" value="UCP028101"/>
    <property type="match status" value="1"/>
</dbReference>
<keyword evidence="1" id="KW-0732">Signal</keyword>
<evidence type="ECO:0000313" key="2">
    <source>
        <dbReference type="EMBL" id="MTD93623.1"/>
    </source>
</evidence>
<accession>A0A6I3KGX2</accession>
<feature type="signal peptide" evidence="1">
    <location>
        <begin position="1"/>
        <end position="26"/>
    </location>
</feature>
<dbReference type="Pfam" id="PF07433">
    <property type="entry name" value="DUF1513"/>
    <property type="match status" value="1"/>
</dbReference>
<dbReference type="Gene3D" id="2.130.10.10">
    <property type="entry name" value="YVTN repeat-like/Quinoprotein amine dehydrogenase"/>
    <property type="match status" value="1"/>
</dbReference>
<dbReference type="EMBL" id="WMBQ01000001">
    <property type="protein sequence ID" value="MTD93623.1"/>
    <property type="molecule type" value="Genomic_DNA"/>
</dbReference>
<dbReference type="InterPro" id="IPR006311">
    <property type="entry name" value="TAT_signal"/>
</dbReference>
<keyword evidence="3" id="KW-1185">Reference proteome</keyword>
<dbReference type="PROSITE" id="PS51318">
    <property type="entry name" value="TAT"/>
    <property type="match status" value="1"/>
</dbReference>
<comment type="caution">
    <text evidence="2">The sequence shown here is derived from an EMBL/GenBank/DDBJ whole genome shotgun (WGS) entry which is preliminary data.</text>
</comment>
<evidence type="ECO:0000313" key="3">
    <source>
        <dbReference type="Proteomes" id="UP000440694"/>
    </source>
</evidence>
<dbReference type="InterPro" id="IPR008311">
    <property type="entry name" value="UCP028101"/>
</dbReference>
<feature type="chain" id="PRO_5026027355" evidence="1">
    <location>
        <begin position="27"/>
        <end position="375"/>
    </location>
</feature>
<dbReference type="SUPFAM" id="SSF50969">
    <property type="entry name" value="YVTN repeat-like/Quinoprotein amine dehydrogenase"/>
    <property type="match status" value="1"/>
</dbReference>
<dbReference type="InterPro" id="IPR011044">
    <property type="entry name" value="Quino_amine_DH_bsu"/>
</dbReference>
<protein>
    <submittedName>
        <fullName evidence="2">DUF1513 domain-containing protein</fullName>
    </submittedName>
</protein>
<name>A0A6I3KGX2_9HYPH</name>